<sequence>MQSALLRVTFRRFPSVCSARIIRNYATLGSESGHRGPPSLQWARKPNHASDEPKKAPHVTLQEHLNTVPHTVQPDDVLSTLRRLSARWSTYPAVSARIRHFGVPGNHVADSLSEFSEGIVDGTALSPKDYTPAELARMSRDLSQPNNAHAVDHALTTAFLSWFADHSTAPEKTKLHIRNLSAALDFRYPAELFPMARRIRRKVVMHVGPTNSGKTHNALRALAAAPRGAYAGPLRLLAHEIHERLCTGQIIPLGVDPEQLPPAPEEDSGLDALPRDGKAIRKVGDPRFARQCGLLTGEERKFEDAALMSCTIEMLMLDKPYDVLVVDEIQMLDDSE</sequence>
<organism evidence="7 8">
    <name type="scientific">Hericium alpestre</name>
    <dbReference type="NCBI Taxonomy" id="135208"/>
    <lineage>
        <taxon>Eukaryota</taxon>
        <taxon>Fungi</taxon>
        <taxon>Dikarya</taxon>
        <taxon>Basidiomycota</taxon>
        <taxon>Agaricomycotina</taxon>
        <taxon>Agaricomycetes</taxon>
        <taxon>Russulales</taxon>
        <taxon>Hericiaceae</taxon>
        <taxon>Hericium</taxon>
    </lineage>
</organism>
<dbReference type="InterPro" id="IPR055206">
    <property type="entry name" value="DEXQc_SUV3"/>
</dbReference>
<keyword evidence="3" id="KW-0347">Helicase</keyword>
<dbReference type="GO" id="GO:0004386">
    <property type="term" value="F:helicase activity"/>
    <property type="evidence" value="ECO:0007669"/>
    <property type="project" value="UniProtKB-KW"/>
</dbReference>
<gene>
    <name evidence="7" type="ORF">EWM64_g7692</name>
</gene>
<keyword evidence="2" id="KW-0378">Hydrolase</keyword>
<dbReference type="Pfam" id="PF22527">
    <property type="entry name" value="DEXQc_Suv3"/>
    <property type="match status" value="2"/>
</dbReference>
<dbReference type="PANTHER" id="PTHR12131:SF1">
    <property type="entry name" value="ATP-DEPENDENT RNA HELICASE SUPV3L1, MITOCHONDRIAL-RELATED"/>
    <property type="match status" value="1"/>
</dbReference>
<dbReference type="GO" id="GO:0045025">
    <property type="term" value="C:mitochondrial degradosome"/>
    <property type="evidence" value="ECO:0007669"/>
    <property type="project" value="TreeGrafter"/>
</dbReference>
<evidence type="ECO:0000259" key="6">
    <source>
        <dbReference type="Pfam" id="PF22527"/>
    </source>
</evidence>
<dbReference type="InterPro" id="IPR027417">
    <property type="entry name" value="P-loop_NTPase"/>
</dbReference>
<evidence type="ECO:0000313" key="7">
    <source>
        <dbReference type="EMBL" id="TFY76319.1"/>
    </source>
</evidence>
<evidence type="ECO:0000256" key="3">
    <source>
        <dbReference type="ARBA" id="ARBA00022806"/>
    </source>
</evidence>
<feature type="domain" description="ATP-dependent RNA helicase SUV3 DEXQ-box helicase" evidence="6">
    <location>
        <begin position="290"/>
        <end position="335"/>
    </location>
</feature>
<keyword evidence="1" id="KW-0547">Nucleotide-binding</keyword>
<accession>A0A4Y9ZS46</accession>
<dbReference type="InterPro" id="IPR050699">
    <property type="entry name" value="RNA-DNA_Helicase"/>
</dbReference>
<proteinExistence type="predicted"/>
<feature type="region of interest" description="Disordered" evidence="5">
    <location>
        <begin position="30"/>
        <end position="55"/>
    </location>
</feature>
<dbReference type="OrthoDB" id="6692397at2759"/>
<keyword evidence="8" id="KW-1185">Reference proteome</keyword>
<comment type="caution">
    <text evidence="7">The sequence shown here is derived from an EMBL/GenBank/DDBJ whole genome shotgun (WGS) entry which is preliminary data.</text>
</comment>
<dbReference type="SUPFAM" id="SSF52540">
    <property type="entry name" value="P-loop containing nucleoside triphosphate hydrolases"/>
    <property type="match status" value="1"/>
</dbReference>
<evidence type="ECO:0000256" key="4">
    <source>
        <dbReference type="ARBA" id="ARBA00022840"/>
    </source>
</evidence>
<evidence type="ECO:0000256" key="1">
    <source>
        <dbReference type="ARBA" id="ARBA00022741"/>
    </source>
</evidence>
<keyword evidence="4" id="KW-0067">ATP-binding</keyword>
<dbReference type="PANTHER" id="PTHR12131">
    <property type="entry name" value="ATP-DEPENDENT RNA AND DNA HELICASE"/>
    <property type="match status" value="1"/>
</dbReference>
<reference evidence="7 8" key="1">
    <citation type="submission" date="2019-02" db="EMBL/GenBank/DDBJ databases">
        <title>Genome sequencing of the rare red list fungi Hericium alpestre (H. flagellum).</title>
        <authorList>
            <person name="Buettner E."/>
            <person name="Kellner H."/>
        </authorList>
    </citation>
    <scope>NUCLEOTIDE SEQUENCE [LARGE SCALE GENOMIC DNA]</scope>
    <source>
        <strain evidence="7 8">DSM 108284</strain>
    </source>
</reference>
<feature type="domain" description="ATP-dependent RNA helicase SUV3 DEXQ-box helicase" evidence="6">
    <location>
        <begin position="189"/>
        <end position="248"/>
    </location>
</feature>
<evidence type="ECO:0000256" key="5">
    <source>
        <dbReference type="SAM" id="MobiDB-lite"/>
    </source>
</evidence>
<dbReference type="AlphaFoldDB" id="A0A4Y9ZS46"/>
<evidence type="ECO:0000256" key="2">
    <source>
        <dbReference type="ARBA" id="ARBA00022801"/>
    </source>
</evidence>
<dbReference type="Proteomes" id="UP000298061">
    <property type="component" value="Unassembled WGS sequence"/>
</dbReference>
<dbReference type="EMBL" id="SFCI01001245">
    <property type="protein sequence ID" value="TFY76319.1"/>
    <property type="molecule type" value="Genomic_DNA"/>
</dbReference>
<dbReference type="GO" id="GO:0016787">
    <property type="term" value="F:hydrolase activity"/>
    <property type="evidence" value="ECO:0007669"/>
    <property type="project" value="UniProtKB-KW"/>
</dbReference>
<evidence type="ECO:0000313" key="8">
    <source>
        <dbReference type="Proteomes" id="UP000298061"/>
    </source>
</evidence>
<dbReference type="GO" id="GO:0005524">
    <property type="term" value="F:ATP binding"/>
    <property type="evidence" value="ECO:0007669"/>
    <property type="project" value="UniProtKB-KW"/>
</dbReference>
<dbReference type="GO" id="GO:0000965">
    <property type="term" value="P:mitochondrial RNA 3'-end processing"/>
    <property type="evidence" value="ECO:0007669"/>
    <property type="project" value="TreeGrafter"/>
</dbReference>
<dbReference type="STRING" id="135208.A0A4Y9ZS46"/>
<feature type="non-terminal residue" evidence="7">
    <location>
        <position position="336"/>
    </location>
</feature>
<name>A0A4Y9ZS46_9AGAM</name>
<dbReference type="Gene3D" id="3.40.50.300">
    <property type="entry name" value="P-loop containing nucleotide triphosphate hydrolases"/>
    <property type="match status" value="1"/>
</dbReference>
<protein>
    <recommendedName>
        <fullName evidence="6">ATP-dependent RNA helicase SUV3 DEXQ-box helicase domain-containing protein</fullName>
    </recommendedName>
</protein>